<protein>
    <recommendedName>
        <fullName evidence="10">Ion-translocating oxidoreductase complex subunit D</fullName>
        <ecNumber evidence="10">7.-.-.-</ecNumber>
    </recommendedName>
    <alternativeName>
        <fullName evidence="10">Rnf electron transport complex subunit D</fullName>
    </alternativeName>
</protein>
<dbReference type="GO" id="GO:0022900">
    <property type="term" value="P:electron transport chain"/>
    <property type="evidence" value="ECO:0007669"/>
    <property type="project" value="UniProtKB-UniRule"/>
</dbReference>
<feature type="transmembrane region" description="Helical" evidence="10">
    <location>
        <begin position="290"/>
        <end position="308"/>
    </location>
</feature>
<comment type="subcellular location">
    <subcellularLocation>
        <location evidence="10">Cell membrane</location>
        <topology evidence="10">Multi-pass membrane protein</topology>
    </subcellularLocation>
</comment>
<dbReference type="Proteomes" id="UP000183255">
    <property type="component" value="Unassembled WGS sequence"/>
</dbReference>
<keyword evidence="8 10" id="KW-1133">Transmembrane helix</keyword>
<feature type="transmembrane region" description="Helical" evidence="10">
    <location>
        <begin position="47"/>
        <end position="65"/>
    </location>
</feature>
<feature type="transmembrane region" description="Helical" evidence="10">
    <location>
        <begin position="178"/>
        <end position="203"/>
    </location>
</feature>
<evidence type="ECO:0000256" key="4">
    <source>
        <dbReference type="ARBA" id="ARBA00022643"/>
    </source>
</evidence>
<keyword evidence="4 10" id="KW-0288">FMN</keyword>
<proteinExistence type="inferred from homology"/>
<evidence type="ECO:0000313" key="12">
    <source>
        <dbReference type="Proteomes" id="UP000183255"/>
    </source>
</evidence>
<feature type="transmembrane region" description="Helical" evidence="10">
    <location>
        <begin position="21"/>
        <end position="41"/>
    </location>
</feature>
<keyword evidence="10" id="KW-1003">Cell membrane</keyword>
<dbReference type="InterPro" id="IPR011303">
    <property type="entry name" value="RnfD_bac"/>
</dbReference>
<dbReference type="HAMAP" id="MF_00462">
    <property type="entry name" value="RsxD_RnfD"/>
    <property type="match status" value="1"/>
</dbReference>
<evidence type="ECO:0000256" key="1">
    <source>
        <dbReference type="ARBA" id="ARBA00022448"/>
    </source>
</evidence>
<evidence type="ECO:0000256" key="2">
    <source>
        <dbReference type="ARBA" id="ARBA00022553"/>
    </source>
</evidence>
<dbReference type="InterPro" id="IPR004338">
    <property type="entry name" value="NqrB/RnfD"/>
</dbReference>
<keyword evidence="5 10" id="KW-0812">Transmembrane</keyword>
<keyword evidence="2 10" id="KW-0597">Phosphoprotein</keyword>
<comment type="cofactor">
    <cofactor evidence="10">
        <name>FMN</name>
        <dbReference type="ChEBI" id="CHEBI:58210"/>
    </cofactor>
</comment>
<evidence type="ECO:0000256" key="7">
    <source>
        <dbReference type="ARBA" id="ARBA00022982"/>
    </source>
</evidence>
<comment type="subunit">
    <text evidence="10">The complex is composed of six subunits: RnfA, RnfB, RnfC, RnfD, RnfE and RnfG.</text>
</comment>
<evidence type="ECO:0000256" key="3">
    <source>
        <dbReference type="ARBA" id="ARBA00022630"/>
    </source>
</evidence>
<feature type="transmembrane region" description="Helical" evidence="10">
    <location>
        <begin position="215"/>
        <end position="231"/>
    </location>
</feature>
<dbReference type="Pfam" id="PF03116">
    <property type="entry name" value="NQR2_RnfD_RnfE"/>
    <property type="match status" value="1"/>
</dbReference>
<dbReference type="GO" id="GO:0005886">
    <property type="term" value="C:plasma membrane"/>
    <property type="evidence" value="ECO:0007669"/>
    <property type="project" value="UniProtKB-SubCell"/>
</dbReference>
<reference evidence="11 12" key="1">
    <citation type="submission" date="2016-10" db="EMBL/GenBank/DDBJ databases">
        <authorList>
            <person name="de Groot N.N."/>
        </authorList>
    </citation>
    <scope>NUCLEOTIDE SEQUENCE [LARGE SCALE GENOMIC DNA]</scope>
    <source>
        <strain evidence="11 12">CGMCC 1.5058</strain>
    </source>
</reference>
<gene>
    <name evidence="10" type="primary">rnfD</name>
    <name evidence="11" type="ORF">SAMN05421804_101437</name>
</gene>
<feature type="transmembrane region" description="Helical" evidence="10">
    <location>
        <begin position="86"/>
        <end position="111"/>
    </location>
</feature>
<keyword evidence="1 10" id="KW-0813">Transport</keyword>
<sequence>MELLSKLKNGASPHIRTPRTTAQIMTEVLIALIFPAAGAVYFFGPEVILMIALGMGTSVLSEYLYQKWTYKKITIQDRSALVTGALLGLSLPVSAPWWSVVVGSVFAIVVVKQLGGGIGRNVFNPAVAARVMLKAFFSPWITNWVLPGPDAVSSATPLEYIGGGVTSVPEMVPGLRDLFFGFNLGGNVGETSKALILLGMLYLIFRRIINPKIPVLYILTTTLLMGIFSYFDFEFMMTHALSGTLFFGATFMATDYSSGALTPEGKTVFAIGAGVLTALFRFFFNYPGGVGFAILLMNGLAPYIDQKFMPRIYGHKERPKVKWNRS</sequence>
<evidence type="ECO:0000256" key="9">
    <source>
        <dbReference type="ARBA" id="ARBA00023136"/>
    </source>
</evidence>
<evidence type="ECO:0000256" key="5">
    <source>
        <dbReference type="ARBA" id="ARBA00022692"/>
    </source>
</evidence>
<keyword evidence="6 10" id="KW-1278">Translocase</keyword>
<dbReference type="NCBIfam" id="TIGR01946">
    <property type="entry name" value="rnfD"/>
    <property type="match status" value="1"/>
</dbReference>
<dbReference type="PANTHER" id="PTHR30578">
    <property type="entry name" value="ELECTRON TRANSPORT COMPLEX PROTEIN RNFD"/>
    <property type="match status" value="1"/>
</dbReference>
<dbReference type="AlphaFoldDB" id="A0A1G8H120"/>
<comment type="similarity">
    <text evidence="10">Belongs to the NqrB/RnfD family.</text>
</comment>
<organism evidence="11 12">
    <name type="scientific">Proteiniclasticum ruminis</name>
    <dbReference type="NCBI Taxonomy" id="398199"/>
    <lineage>
        <taxon>Bacteria</taxon>
        <taxon>Bacillati</taxon>
        <taxon>Bacillota</taxon>
        <taxon>Clostridia</taxon>
        <taxon>Eubacteriales</taxon>
        <taxon>Clostridiaceae</taxon>
        <taxon>Proteiniclasticum</taxon>
    </lineage>
</organism>
<keyword evidence="3 10" id="KW-0285">Flavoprotein</keyword>
<dbReference type="RefSeq" id="WP_031573490.1">
    <property type="nucleotide sequence ID" value="NZ_FNDZ01000001.1"/>
</dbReference>
<dbReference type="GO" id="GO:0055085">
    <property type="term" value="P:transmembrane transport"/>
    <property type="evidence" value="ECO:0007669"/>
    <property type="project" value="InterPro"/>
</dbReference>
<feature type="modified residue" description="FMN phosphoryl threonine" evidence="10">
    <location>
        <position position="156"/>
    </location>
</feature>
<dbReference type="EC" id="7.-.-.-" evidence="10"/>
<dbReference type="EMBL" id="FNDZ01000001">
    <property type="protein sequence ID" value="SDI00345.1"/>
    <property type="molecule type" value="Genomic_DNA"/>
</dbReference>
<feature type="transmembrane region" description="Helical" evidence="10">
    <location>
        <begin position="237"/>
        <end position="256"/>
    </location>
</feature>
<name>A0A1G8H120_9CLOT</name>
<keyword evidence="7 10" id="KW-0249">Electron transport</keyword>
<dbReference type="PANTHER" id="PTHR30578:SF0">
    <property type="entry name" value="ION-TRANSLOCATING OXIDOREDUCTASE COMPLEX SUBUNIT D"/>
    <property type="match status" value="1"/>
</dbReference>
<keyword evidence="9 10" id="KW-0472">Membrane</keyword>
<accession>A0A1G8H120</accession>
<evidence type="ECO:0000256" key="6">
    <source>
        <dbReference type="ARBA" id="ARBA00022967"/>
    </source>
</evidence>
<comment type="function">
    <text evidence="10">Part of a membrane-bound complex that couples electron transfer with translocation of ions across the membrane.</text>
</comment>
<evidence type="ECO:0000256" key="8">
    <source>
        <dbReference type="ARBA" id="ARBA00022989"/>
    </source>
</evidence>
<evidence type="ECO:0000256" key="10">
    <source>
        <dbReference type="HAMAP-Rule" id="MF_00462"/>
    </source>
</evidence>
<evidence type="ECO:0000313" key="11">
    <source>
        <dbReference type="EMBL" id="SDI00345.1"/>
    </source>
</evidence>